<name>A0A506UJW0_9HYPH</name>
<dbReference type="EMBL" id="VHLG01000001">
    <property type="protein sequence ID" value="TPW33600.1"/>
    <property type="molecule type" value="Genomic_DNA"/>
</dbReference>
<keyword evidence="4" id="KW-0560">Oxidoreductase</keyword>
<dbReference type="RefSeq" id="WP_141147539.1">
    <property type="nucleotide sequence ID" value="NZ_VHLG01000001.1"/>
</dbReference>
<dbReference type="GO" id="GO:0008115">
    <property type="term" value="F:sarcosine oxidase activity"/>
    <property type="evidence" value="ECO:0007669"/>
    <property type="project" value="TreeGrafter"/>
</dbReference>
<dbReference type="OrthoDB" id="4443251at2"/>
<dbReference type="Proteomes" id="UP000318801">
    <property type="component" value="Unassembled WGS sequence"/>
</dbReference>
<evidence type="ECO:0000256" key="3">
    <source>
        <dbReference type="ARBA" id="ARBA00022827"/>
    </source>
</evidence>
<protein>
    <submittedName>
        <fullName evidence="6">FAD-dependent oxidoreductase</fullName>
    </submittedName>
</protein>
<evidence type="ECO:0000256" key="2">
    <source>
        <dbReference type="ARBA" id="ARBA00022630"/>
    </source>
</evidence>
<dbReference type="GO" id="GO:0050660">
    <property type="term" value="F:flavin adenine dinucleotide binding"/>
    <property type="evidence" value="ECO:0007669"/>
    <property type="project" value="InterPro"/>
</dbReference>
<evidence type="ECO:0000313" key="6">
    <source>
        <dbReference type="EMBL" id="TPW33600.1"/>
    </source>
</evidence>
<comment type="caution">
    <text evidence="6">The sequence shown here is derived from an EMBL/GenBank/DDBJ whole genome shotgun (WGS) entry which is preliminary data.</text>
</comment>
<keyword evidence="3" id="KW-0274">FAD</keyword>
<organism evidence="6 7">
    <name type="scientific">Martelella alba</name>
    <dbReference type="NCBI Taxonomy" id="2590451"/>
    <lineage>
        <taxon>Bacteria</taxon>
        <taxon>Pseudomonadati</taxon>
        <taxon>Pseudomonadota</taxon>
        <taxon>Alphaproteobacteria</taxon>
        <taxon>Hyphomicrobiales</taxon>
        <taxon>Aurantimonadaceae</taxon>
        <taxon>Martelella</taxon>
    </lineage>
</organism>
<evidence type="ECO:0000313" key="7">
    <source>
        <dbReference type="Proteomes" id="UP000318801"/>
    </source>
</evidence>
<dbReference type="AlphaFoldDB" id="A0A506UJW0"/>
<keyword evidence="7" id="KW-1185">Reference proteome</keyword>
<comment type="cofactor">
    <cofactor evidence="1">
        <name>FAD</name>
        <dbReference type="ChEBI" id="CHEBI:57692"/>
    </cofactor>
</comment>
<accession>A0A506UJW0</accession>
<dbReference type="SUPFAM" id="SSF51905">
    <property type="entry name" value="FAD/NAD(P)-binding domain"/>
    <property type="match status" value="1"/>
</dbReference>
<gene>
    <name evidence="6" type="ORF">FJU08_03345</name>
</gene>
<dbReference type="InterPro" id="IPR045170">
    <property type="entry name" value="MTOX"/>
</dbReference>
<dbReference type="PANTHER" id="PTHR10961:SF10">
    <property type="entry name" value="FAD DEPENDENT OXIDOREDUCTASE DOMAIN-CONTAINING PROTEIN"/>
    <property type="match status" value="1"/>
</dbReference>
<dbReference type="Pfam" id="PF01266">
    <property type="entry name" value="DAO"/>
    <property type="match status" value="1"/>
</dbReference>
<evidence type="ECO:0000259" key="5">
    <source>
        <dbReference type="Pfam" id="PF01266"/>
    </source>
</evidence>
<keyword evidence="2" id="KW-0285">Flavoprotein</keyword>
<feature type="domain" description="FAD dependent oxidoreductase" evidence="5">
    <location>
        <begin position="8"/>
        <end position="372"/>
    </location>
</feature>
<dbReference type="SUPFAM" id="SSF54373">
    <property type="entry name" value="FAD-linked reductases, C-terminal domain"/>
    <property type="match status" value="1"/>
</dbReference>
<reference evidence="6 7" key="1">
    <citation type="submission" date="2019-06" db="EMBL/GenBank/DDBJ databases">
        <authorList>
            <person name="Li M."/>
        </authorList>
    </citation>
    <scope>NUCLEOTIDE SEQUENCE [LARGE SCALE GENOMIC DNA]</scope>
    <source>
        <strain evidence="6 7">BGMRC2036</strain>
    </source>
</reference>
<dbReference type="Gene3D" id="3.30.9.10">
    <property type="entry name" value="D-Amino Acid Oxidase, subunit A, domain 2"/>
    <property type="match status" value="1"/>
</dbReference>
<sequence>MSGHFNTIIVGRGMMGAAAARHLATMREGVALIGPDEPLDRTIHKGVFASHYDEGRITRTIDRDPVWGQLSHRSIARYGEIAAASGIDFFTECGALIAGPSRERSRYIDALVAASHKAGAKTELLDGPALATRFPYLEFPSKIEALYERHGAGHISPRRLVAAQSMLAERQGAAVFRNTVTAIRDTGVKVTVEMDDGASVTAEQVLVATGAFTINERLLPARIDLSVFARTIAFFEVDEAEAADLAGMPSVIFRAETEGQGFYLLPPIRYPDGRFYIKIGGDPDDVRLTDEAALKAWFLTEGRTATREHLTRILCDLMPGIRVRNTLTSSCATTFSPSGYPMIGFSPSHRIAVLTAGCGAAAKSSDEIGRLGAVLMARGNLKDEGYAVDFAPAFG</sequence>
<dbReference type="PANTHER" id="PTHR10961">
    <property type="entry name" value="PEROXISOMAL SARCOSINE OXIDASE"/>
    <property type="match status" value="1"/>
</dbReference>
<proteinExistence type="predicted"/>
<dbReference type="InterPro" id="IPR036188">
    <property type="entry name" value="FAD/NAD-bd_sf"/>
</dbReference>
<dbReference type="Gene3D" id="3.50.50.60">
    <property type="entry name" value="FAD/NAD(P)-binding domain"/>
    <property type="match status" value="1"/>
</dbReference>
<evidence type="ECO:0000256" key="1">
    <source>
        <dbReference type="ARBA" id="ARBA00001974"/>
    </source>
</evidence>
<evidence type="ECO:0000256" key="4">
    <source>
        <dbReference type="ARBA" id="ARBA00023002"/>
    </source>
</evidence>
<dbReference type="InterPro" id="IPR006076">
    <property type="entry name" value="FAD-dep_OxRdtase"/>
</dbReference>